<keyword evidence="6" id="KW-1185">Reference proteome</keyword>
<dbReference type="InterPro" id="IPR013324">
    <property type="entry name" value="RNA_pol_sigma_r3/r4-like"/>
</dbReference>
<dbReference type="PANTHER" id="PTHR43133:SF39">
    <property type="entry name" value="SIMILAR TO RNA POLYMERASE SIGMA-E FACTOR"/>
    <property type="match status" value="1"/>
</dbReference>
<dbReference type="PANTHER" id="PTHR43133">
    <property type="entry name" value="RNA POLYMERASE ECF-TYPE SIGMA FACTO"/>
    <property type="match status" value="1"/>
</dbReference>
<sequence length="185" mass="20021">MSRGLEGGSDADSGWGSTGPESLVAVLTGLRRKARGLLVAGGSLGPSDLVGEAAVRLLRDARVRRHPDPRYVYRAGVRAMRRILIDRFRARMRHKRGGALRRVPLDAAAEAVDCARRGAEAHDLSEAVARLGAFAARQAEAVRLCYFERMTAAEAAAKLGLSKRAVEQDLSYARAWLRRELSGGS</sequence>
<comment type="caution">
    <text evidence="5">The sequence shown here is derived from an EMBL/GenBank/DDBJ whole genome shotgun (WGS) entry which is preliminary data.</text>
</comment>
<accession>A0ABT6FKP9</accession>
<dbReference type="SUPFAM" id="SSF88659">
    <property type="entry name" value="Sigma3 and sigma4 domains of RNA polymerase sigma factors"/>
    <property type="match status" value="1"/>
</dbReference>
<dbReference type="Proteomes" id="UP001216907">
    <property type="component" value="Unassembled WGS sequence"/>
</dbReference>
<reference evidence="5 6" key="1">
    <citation type="submission" date="2023-03" db="EMBL/GenBank/DDBJ databases">
        <title>Paludisphaera mucosa sp. nov. a novel planctomycete from northern fen.</title>
        <authorList>
            <person name="Ivanova A."/>
        </authorList>
    </citation>
    <scope>NUCLEOTIDE SEQUENCE [LARGE SCALE GENOMIC DNA]</scope>
    <source>
        <strain evidence="5 6">Pla2</strain>
    </source>
</reference>
<keyword evidence="3" id="KW-0804">Transcription</keyword>
<evidence type="ECO:0000256" key="3">
    <source>
        <dbReference type="ARBA" id="ARBA00023163"/>
    </source>
</evidence>
<gene>
    <name evidence="5" type="ORF">PZE19_30670</name>
</gene>
<name>A0ABT6FKP9_9BACT</name>
<dbReference type="InterPro" id="IPR014284">
    <property type="entry name" value="RNA_pol_sigma-70_dom"/>
</dbReference>
<proteinExistence type="predicted"/>
<evidence type="ECO:0000256" key="2">
    <source>
        <dbReference type="ARBA" id="ARBA00023082"/>
    </source>
</evidence>
<keyword evidence="1" id="KW-0805">Transcription regulation</keyword>
<evidence type="ECO:0000313" key="5">
    <source>
        <dbReference type="EMBL" id="MDG3008152.1"/>
    </source>
</evidence>
<protein>
    <submittedName>
        <fullName evidence="5">Sigma-70 family RNA polymerase sigma factor</fullName>
    </submittedName>
</protein>
<keyword evidence="2" id="KW-0731">Sigma factor</keyword>
<dbReference type="InterPro" id="IPR039425">
    <property type="entry name" value="RNA_pol_sigma-70-like"/>
</dbReference>
<dbReference type="InterPro" id="IPR053812">
    <property type="entry name" value="HTH_Sigma70_ECF-like"/>
</dbReference>
<dbReference type="InterPro" id="IPR036388">
    <property type="entry name" value="WH-like_DNA-bd_sf"/>
</dbReference>
<evidence type="ECO:0000256" key="1">
    <source>
        <dbReference type="ARBA" id="ARBA00023015"/>
    </source>
</evidence>
<dbReference type="Pfam" id="PF07638">
    <property type="entry name" value="Sigma70_ECF"/>
    <property type="match status" value="1"/>
</dbReference>
<dbReference type="NCBIfam" id="TIGR02937">
    <property type="entry name" value="sigma70-ECF"/>
    <property type="match status" value="1"/>
</dbReference>
<dbReference type="RefSeq" id="WP_277864479.1">
    <property type="nucleotide sequence ID" value="NZ_JARRAG010000003.1"/>
</dbReference>
<evidence type="ECO:0000313" key="6">
    <source>
        <dbReference type="Proteomes" id="UP001216907"/>
    </source>
</evidence>
<dbReference type="EMBL" id="JARRAG010000003">
    <property type="protein sequence ID" value="MDG3008152.1"/>
    <property type="molecule type" value="Genomic_DNA"/>
</dbReference>
<evidence type="ECO:0000259" key="4">
    <source>
        <dbReference type="Pfam" id="PF07638"/>
    </source>
</evidence>
<organism evidence="5 6">
    <name type="scientific">Paludisphaera mucosa</name>
    <dbReference type="NCBI Taxonomy" id="3030827"/>
    <lineage>
        <taxon>Bacteria</taxon>
        <taxon>Pseudomonadati</taxon>
        <taxon>Planctomycetota</taxon>
        <taxon>Planctomycetia</taxon>
        <taxon>Isosphaerales</taxon>
        <taxon>Isosphaeraceae</taxon>
        <taxon>Paludisphaera</taxon>
    </lineage>
</organism>
<feature type="domain" description="RNA polymerase sigma-70 ECF-like HTH" evidence="4">
    <location>
        <begin position="40"/>
        <end position="182"/>
    </location>
</feature>
<dbReference type="Gene3D" id="1.10.10.10">
    <property type="entry name" value="Winged helix-like DNA-binding domain superfamily/Winged helix DNA-binding domain"/>
    <property type="match status" value="1"/>
</dbReference>